<dbReference type="RefSeq" id="WP_253361170.1">
    <property type="nucleotide sequence ID" value="NZ_JAIULA010000016.1"/>
</dbReference>
<name>A0A9X2FLB6_9LACO</name>
<accession>A0A9X2FLB6</accession>
<protein>
    <submittedName>
        <fullName evidence="2">Uncharacterized protein</fullName>
    </submittedName>
</protein>
<feature type="transmembrane region" description="Helical" evidence="1">
    <location>
        <begin position="12"/>
        <end position="30"/>
    </location>
</feature>
<sequence>MLERVKSISKTIWISIAIAIILIIGIIYYVNNKKTNILTDDNINIQFNGWNGEGTATYDSETVSRQMIKIMAQKAKLGDYLTSEVTSGDISTNSEQFASLSDEDKDKLTKVNRWISETTIKINKESDLKNGDKVTISLTTNDDKTNPIKADSKSYTVKGLKKVKSVSTKSILSQLKASFVGFNGTGQIILSSKSKQLNNESFIVKKNGSLSNGDTVKVVASNSLFQKNGTKYTGSRSVTFKVAGLTDITKMTNIDAVQKLTDSLVNDQYTSNDYETYTNTFVNLYAIPSLSSDDTDVDSSSYNGTSSISKSVEVNDKTAKRIFNQKLSIVALYKVQDSSDDDPEYVTVTINNLKYKDTTIDVDNINTDDNSSVSTISNSLYTEQHNLKADGVLLK</sequence>
<keyword evidence="1" id="KW-0812">Transmembrane</keyword>
<dbReference type="Proteomes" id="UP001139006">
    <property type="component" value="Unassembled WGS sequence"/>
</dbReference>
<dbReference type="EMBL" id="JAIULA010000016">
    <property type="protein sequence ID" value="MCP0887380.1"/>
    <property type="molecule type" value="Genomic_DNA"/>
</dbReference>
<evidence type="ECO:0000313" key="2">
    <source>
        <dbReference type="EMBL" id="MCP0887380.1"/>
    </source>
</evidence>
<evidence type="ECO:0000313" key="3">
    <source>
        <dbReference type="Proteomes" id="UP001139006"/>
    </source>
</evidence>
<organism evidence="2 3">
    <name type="scientific">Ligilactobacillus ubinensis</name>
    <dbReference type="NCBI Taxonomy" id="2876789"/>
    <lineage>
        <taxon>Bacteria</taxon>
        <taxon>Bacillati</taxon>
        <taxon>Bacillota</taxon>
        <taxon>Bacilli</taxon>
        <taxon>Lactobacillales</taxon>
        <taxon>Lactobacillaceae</taxon>
        <taxon>Ligilactobacillus</taxon>
    </lineage>
</organism>
<dbReference type="AlphaFoldDB" id="A0A9X2FLB6"/>
<comment type="caution">
    <text evidence="2">The sequence shown here is derived from an EMBL/GenBank/DDBJ whole genome shotgun (WGS) entry which is preliminary data.</text>
</comment>
<keyword evidence="3" id="KW-1185">Reference proteome</keyword>
<gene>
    <name evidence="2" type="ORF">LB941_08535</name>
</gene>
<keyword evidence="1" id="KW-0472">Membrane</keyword>
<keyword evidence="1" id="KW-1133">Transmembrane helix</keyword>
<reference evidence="2 3" key="1">
    <citation type="journal article" date="2023" name="Int. J. Syst. Evol. Microbiol.">
        <title>Ligilactobacillus ubinensis sp. nov., a novel species isolated from the wild ferment of a durian fruit (Durio zibethinus).</title>
        <authorList>
            <person name="Heng Y.C."/>
            <person name="Menon N."/>
            <person name="Chen B."/>
            <person name="Loo B.Z.L."/>
            <person name="Wong G.W.J."/>
            <person name="Lim A.C.H."/>
            <person name="Silvaraju S."/>
            <person name="Kittelmann S."/>
        </authorList>
    </citation>
    <scope>NUCLEOTIDE SEQUENCE [LARGE SCALE GENOMIC DNA]</scope>
    <source>
        <strain evidence="2 3">WILCCON 0076</strain>
    </source>
</reference>
<evidence type="ECO:0000256" key="1">
    <source>
        <dbReference type="SAM" id="Phobius"/>
    </source>
</evidence>
<proteinExistence type="predicted"/>